<protein>
    <submittedName>
        <fullName evidence="1">13810_t:CDS:1</fullName>
    </submittedName>
</protein>
<name>A0ACA9PT07_9GLOM</name>
<feature type="non-terminal residue" evidence="1">
    <location>
        <position position="293"/>
    </location>
</feature>
<dbReference type="EMBL" id="CAJVPU010030849">
    <property type="protein sequence ID" value="CAG8715261.1"/>
    <property type="molecule type" value="Genomic_DNA"/>
</dbReference>
<accession>A0ACA9PT07</accession>
<proteinExistence type="predicted"/>
<reference evidence="1" key="1">
    <citation type="submission" date="2021-06" db="EMBL/GenBank/DDBJ databases">
        <authorList>
            <person name="Kallberg Y."/>
            <person name="Tangrot J."/>
            <person name="Rosling A."/>
        </authorList>
    </citation>
    <scope>NUCLEOTIDE SEQUENCE</scope>
    <source>
        <strain evidence="1">IL203A</strain>
    </source>
</reference>
<evidence type="ECO:0000313" key="1">
    <source>
        <dbReference type="EMBL" id="CAG8715261.1"/>
    </source>
</evidence>
<evidence type="ECO:0000313" key="2">
    <source>
        <dbReference type="Proteomes" id="UP000789702"/>
    </source>
</evidence>
<dbReference type="Proteomes" id="UP000789702">
    <property type="component" value="Unassembled WGS sequence"/>
</dbReference>
<comment type="caution">
    <text evidence="1">The sequence shown here is derived from an EMBL/GenBank/DDBJ whole genome shotgun (WGS) entry which is preliminary data.</text>
</comment>
<sequence length="293" mass="32534">MAQNNEQIDVPFLIDSNDDDQLCRDQPILIRQDNHFGNQNDNDGQNDPLTLLAQQIGNLVLQMQHAPPPQINIPTINVPALNRELSLVAYPDFAGSEQNPIAWLEDVKKAFEANQVQDQPIDRWDDPGPTEDVDSYHVSIEELLHHVESSGHQYPGTARAQMFINGLRPELATLVAPFMPDSLAAAYERAKAFENSFRQNLLCHNPYLFSSYASSYNNAPYTTSNNWNTGPRFLCNHCGQMGHYARTCPNPLPQNSRNGVATGSNVIPINRNNAAQNNPPPNNINNGTPNQGG</sequence>
<gene>
    <name evidence="1" type="ORF">DHETER_LOCUS12505</name>
</gene>
<organism evidence="1 2">
    <name type="scientific">Dentiscutata heterogama</name>
    <dbReference type="NCBI Taxonomy" id="1316150"/>
    <lineage>
        <taxon>Eukaryota</taxon>
        <taxon>Fungi</taxon>
        <taxon>Fungi incertae sedis</taxon>
        <taxon>Mucoromycota</taxon>
        <taxon>Glomeromycotina</taxon>
        <taxon>Glomeromycetes</taxon>
        <taxon>Diversisporales</taxon>
        <taxon>Gigasporaceae</taxon>
        <taxon>Dentiscutata</taxon>
    </lineage>
</organism>
<keyword evidence="2" id="KW-1185">Reference proteome</keyword>